<dbReference type="Gene3D" id="3.40.50.720">
    <property type="entry name" value="NAD(P)-binding Rossmann-like Domain"/>
    <property type="match status" value="1"/>
</dbReference>
<comment type="caution">
    <text evidence="4">The sequence shown here is derived from an EMBL/GenBank/DDBJ whole genome shotgun (WGS) entry which is preliminary data.</text>
</comment>
<dbReference type="GO" id="GO:0005634">
    <property type="term" value="C:nucleus"/>
    <property type="evidence" value="ECO:0007669"/>
    <property type="project" value="TreeGrafter"/>
</dbReference>
<dbReference type="PANTHER" id="PTHR42748">
    <property type="entry name" value="NITROGEN METABOLITE REPRESSION PROTEIN NMRA FAMILY MEMBER"/>
    <property type="match status" value="1"/>
</dbReference>
<dbReference type="Pfam" id="PF05368">
    <property type="entry name" value="NmrA"/>
    <property type="match status" value="1"/>
</dbReference>
<organism evidence="4 5">
    <name type="scientific">Podospora didyma</name>
    <dbReference type="NCBI Taxonomy" id="330526"/>
    <lineage>
        <taxon>Eukaryota</taxon>
        <taxon>Fungi</taxon>
        <taxon>Dikarya</taxon>
        <taxon>Ascomycota</taxon>
        <taxon>Pezizomycotina</taxon>
        <taxon>Sordariomycetes</taxon>
        <taxon>Sordariomycetidae</taxon>
        <taxon>Sordariales</taxon>
        <taxon>Podosporaceae</taxon>
        <taxon>Podospora</taxon>
    </lineage>
</organism>
<keyword evidence="5" id="KW-1185">Reference proteome</keyword>
<gene>
    <name evidence="4" type="ORF">B0H63DRAFT_537569</name>
</gene>
<dbReference type="Gene3D" id="3.90.25.10">
    <property type="entry name" value="UDP-galactose 4-epimerase, domain 1"/>
    <property type="match status" value="1"/>
</dbReference>
<dbReference type="SUPFAM" id="SSF51735">
    <property type="entry name" value="NAD(P)-binding Rossmann-fold domains"/>
    <property type="match status" value="1"/>
</dbReference>
<reference evidence="4" key="1">
    <citation type="journal article" date="2023" name="Mol. Phylogenet. Evol.">
        <title>Genome-scale phylogeny and comparative genomics of the fungal order Sordariales.</title>
        <authorList>
            <person name="Hensen N."/>
            <person name="Bonometti L."/>
            <person name="Westerberg I."/>
            <person name="Brannstrom I.O."/>
            <person name="Guillou S."/>
            <person name="Cros-Aarteil S."/>
            <person name="Calhoun S."/>
            <person name="Haridas S."/>
            <person name="Kuo A."/>
            <person name="Mondo S."/>
            <person name="Pangilinan J."/>
            <person name="Riley R."/>
            <person name="LaButti K."/>
            <person name="Andreopoulos B."/>
            <person name="Lipzen A."/>
            <person name="Chen C."/>
            <person name="Yan M."/>
            <person name="Daum C."/>
            <person name="Ng V."/>
            <person name="Clum A."/>
            <person name="Steindorff A."/>
            <person name="Ohm R.A."/>
            <person name="Martin F."/>
            <person name="Silar P."/>
            <person name="Natvig D.O."/>
            <person name="Lalanne C."/>
            <person name="Gautier V."/>
            <person name="Ament-Velasquez S.L."/>
            <person name="Kruys A."/>
            <person name="Hutchinson M.I."/>
            <person name="Powell A.J."/>
            <person name="Barry K."/>
            <person name="Miller A.N."/>
            <person name="Grigoriev I.V."/>
            <person name="Debuchy R."/>
            <person name="Gladieux P."/>
            <person name="Hiltunen Thoren M."/>
            <person name="Johannesson H."/>
        </authorList>
    </citation>
    <scope>NUCLEOTIDE SEQUENCE</scope>
    <source>
        <strain evidence="4">CBS 232.78</strain>
    </source>
</reference>
<keyword evidence="2" id="KW-0521">NADP</keyword>
<sequence>MSTTAAKKILVVFGATGQQGGSVVQYVLNDPELSQEFQLRVITRDTTSPKAKALVDKNVEVVQGDLTDRASIEAALTGAHTVYLMTKPDWAAPMAEYTNGKLVADVAVQKGVSYVIFSTLPSITKLSSGKYRSLGHFDEKEELELYIRSLRPTIKSAFVSPGFFTSNFHNFFLTPTRAADGVSWSIKAPVSGTTQLPLINVVEDTGKWVGAILAEPEKFEGKVFAAATALYTLDEVAAAMTKATGKKIVFEQISDEDFKKSAWPGMGVKLTEVMKSLEEFSYWGPDTQGEVDWAAANARGKLTSFEEFLEANPLPLE</sequence>
<evidence type="ECO:0000259" key="3">
    <source>
        <dbReference type="Pfam" id="PF05368"/>
    </source>
</evidence>
<evidence type="ECO:0000256" key="1">
    <source>
        <dbReference type="ARBA" id="ARBA00006328"/>
    </source>
</evidence>
<evidence type="ECO:0000256" key="2">
    <source>
        <dbReference type="ARBA" id="ARBA00022857"/>
    </source>
</evidence>
<protein>
    <submittedName>
        <fullName evidence="4">Hscarg dehydrogenase</fullName>
    </submittedName>
</protein>
<dbReference type="PANTHER" id="PTHR42748:SF11">
    <property type="entry name" value="NMRA-LIKE DOMAIN-CONTAINING PROTEIN"/>
    <property type="match status" value="1"/>
</dbReference>
<dbReference type="Proteomes" id="UP001285441">
    <property type="component" value="Unassembled WGS sequence"/>
</dbReference>
<feature type="domain" description="NmrA-like" evidence="3">
    <location>
        <begin position="7"/>
        <end position="309"/>
    </location>
</feature>
<name>A0AAE0U3T8_9PEZI</name>
<dbReference type="CDD" id="cd05251">
    <property type="entry name" value="NmrA_like_SDR_a"/>
    <property type="match status" value="1"/>
</dbReference>
<dbReference type="AlphaFoldDB" id="A0AAE0U3T8"/>
<accession>A0AAE0U3T8</accession>
<dbReference type="InterPro" id="IPR036291">
    <property type="entry name" value="NAD(P)-bd_dom_sf"/>
</dbReference>
<evidence type="ECO:0000313" key="5">
    <source>
        <dbReference type="Proteomes" id="UP001285441"/>
    </source>
</evidence>
<comment type="similarity">
    <text evidence="1">Belongs to the NmrA-type oxidoreductase family.</text>
</comment>
<dbReference type="EMBL" id="JAULSW010000002">
    <property type="protein sequence ID" value="KAK3389575.1"/>
    <property type="molecule type" value="Genomic_DNA"/>
</dbReference>
<evidence type="ECO:0000313" key="4">
    <source>
        <dbReference type="EMBL" id="KAK3389575.1"/>
    </source>
</evidence>
<dbReference type="InterPro" id="IPR051164">
    <property type="entry name" value="NmrA-like_oxidored"/>
</dbReference>
<proteinExistence type="inferred from homology"/>
<reference evidence="4" key="2">
    <citation type="submission" date="2023-06" db="EMBL/GenBank/DDBJ databases">
        <authorList>
            <consortium name="Lawrence Berkeley National Laboratory"/>
            <person name="Haridas S."/>
            <person name="Hensen N."/>
            <person name="Bonometti L."/>
            <person name="Westerberg I."/>
            <person name="Brannstrom I.O."/>
            <person name="Guillou S."/>
            <person name="Cros-Aarteil S."/>
            <person name="Calhoun S."/>
            <person name="Kuo A."/>
            <person name="Mondo S."/>
            <person name="Pangilinan J."/>
            <person name="Riley R."/>
            <person name="LaButti K."/>
            <person name="Andreopoulos B."/>
            <person name="Lipzen A."/>
            <person name="Chen C."/>
            <person name="Yanf M."/>
            <person name="Daum C."/>
            <person name="Ng V."/>
            <person name="Clum A."/>
            <person name="Steindorff A."/>
            <person name="Ohm R."/>
            <person name="Martin F."/>
            <person name="Silar P."/>
            <person name="Natvig D."/>
            <person name="Lalanne C."/>
            <person name="Gautier V."/>
            <person name="Ament-velasquez S.L."/>
            <person name="Kruys A."/>
            <person name="Hutchinson M.I."/>
            <person name="Powell A.J."/>
            <person name="Barry K."/>
            <person name="Miller A.N."/>
            <person name="Grigoriev I.V."/>
            <person name="Debuchy R."/>
            <person name="Gladieux P."/>
            <person name="Thoren M.H."/>
            <person name="Johannesson H."/>
        </authorList>
    </citation>
    <scope>NUCLEOTIDE SEQUENCE</scope>
    <source>
        <strain evidence="4">CBS 232.78</strain>
    </source>
</reference>
<dbReference type="InterPro" id="IPR008030">
    <property type="entry name" value="NmrA-like"/>
</dbReference>